<feature type="domain" description="Myb-like" evidence="1">
    <location>
        <begin position="1"/>
        <end position="48"/>
    </location>
</feature>
<sequence length="111" mass="13570">MSILWSPKEDQTLVRLGNRGYGRRMRAICLKHKTAKQCADRWNNIQRYVNRPFTPFERNMIRHLYRKYGPRWRRMAAELHHSPQTIMECWQVMDEEAARIRRRMAVQRLLS</sequence>
<dbReference type="Proteomes" id="UP000789572">
    <property type="component" value="Unassembled WGS sequence"/>
</dbReference>
<gene>
    <name evidence="2" type="ORF">POCULU_LOCUS637</name>
</gene>
<protein>
    <submittedName>
        <fullName evidence="2">5315_t:CDS:1</fullName>
    </submittedName>
</protein>
<dbReference type="SMART" id="SM00717">
    <property type="entry name" value="SANT"/>
    <property type="match status" value="2"/>
</dbReference>
<comment type="caution">
    <text evidence="2">The sequence shown here is derived from an EMBL/GenBank/DDBJ whole genome shotgun (WGS) entry which is preliminary data.</text>
</comment>
<dbReference type="OrthoDB" id="2143914at2759"/>
<dbReference type="Gene3D" id="1.10.10.60">
    <property type="entry name" value="Homeodomain-like"/>
    <property type="match status" value="1"/>
</dbReference>
<name>A0A9N8VVL9_9GLOM</name>
<proteinExistence type="predicted"/>
<dbReference type="CDD" id="cd00167">
    <property type="entry name" value="SANT"/>
    <property type="match status" value="1"/>
</dbReference>
<dbReference type="EMBL" id="CAJVPJ010000035">
    <property type="protein sequence ID" value="CAG8462538.1"/>
    <property type="molecule type" value="Genomic_DNA"/>
</dbReference>
<reference evidence="2" key="1">
    <citation type="submission" date="2021-06" db="EMBL/GenBank/DDBJ databases">
        <authorList>
            <person name="Kallberg Y."/>
            <person name="Tangrot J."/>
            <person name="Rosling A."/>
        </authorList>
    </citation>
    <scope>NUCLEOTIDE SEQUENCE</scope>
    <source>
        <strain evidence="2">IA702</strain>
    </source>
</reference>
<feature type="domain" description="Myb-like" evidence="1">
    <location>
        <begin position="49"/>
        <end position="96"/>
    </location>
</feature>
<dbReference type="InterPro" id="IPR001005">
    <property type="entry name" value="SANT/Myb"/>
</dbReference>
<evidence type="ECO:0000259" key="1">
    <source>
        <dbReference type="SMART" id="SM00717"/>
    </source>
</evidence>
<dbReference type="InterPro" id="IPR009057">
    <property type="entry name" value="Homeodomain-like_sf"/>
</dbReference>
<organism evidence="2 3">
    <name type="scientific">Paraglomus occultum</name>
    <dbReference type="NCBI Taxonomy" id="144539"/>
    <lineage>
        <taxon>Eukaryota</taxon>
        <taxon>Fungi</taxon>
        <taxon>Fungi incertae sedis</taxon>
        <taxon>Mucoromycota</taxon>
        <taxon>Glomeromycotina</taxon>
        <taxon>Glomeromycetes</taxon>
        <taxon>Paraglomerales</taxon>
        <taxon>Paraglomeraceae</taxon>
        <taxon>Paraglomus</taxon>
    </lineage>
</organism>
<dbReference type="Pfam" id="PF00249">
    <property type="entry name" value="Myb_DNA-binding"/>
    <property type="match status" value="1"/>
</dbReference>
<keyword evidence="3" id="KW-1185">Reference proteome</keyword>
<evidence type="ECO:0000313" key="2">
    <source>
        <dbReference type="EMBL" id="CAG8462538.1"/>
    </source>
</evidence>
<dbReference type="SUPFAM" id="SSF46689">
    <property type="entry name" value="Homeodomain-like"/>
    <property type="match status" value="1"/>
</dbReference>
<dbReference type="AlphaFoldDB" id="A0A9N8VVL9"/>
<accession>A0A9N8VVL9</accession>
<evidence type="ECO:0000313" key="3">
    <source>
        <dbReference type="Proteomes" id="UP000789572"/>
    </source>
</evidence>